<comment type="caution">
    <text evidence="1">The sequence shown here is derived from an EMBL/GenBank/DDBJ whole genome shotgun (WGS) entry which is preliminary data.</text>
</comment>
<evidence type="ECO:0008006" key="3">
    <source>
        <dbReference type="Google" id="ProtNLM"/>
    </source>
</evidence>
<dbReference type="InterPro" id="IPR024453">
    <property type="entry name" value="Peptidase_C92"/>
</dbReference>
<sequence>MPRLFRRLLCVLLPLLLCTSFFPYRAAIPLPAAALLQRGDWILRGGTGADSALIRRLSRSRYSHIGMVVQTAPQVIIAHATTDDDPAHSDQVLLTPLRQFLAPDKADAVLVLRPRFLTAEQRRAAAADAAAQQGRSFVLTARSENPFYCTHLVLDAVRRQGADFKPQWQYLDIAVFRGEYLFPQAFLAADTETVYRYDGGE</sequence>
<accession>A0ABS9NNM6</accession>
<gene>
    <name evidence="1" type="ORF">MB824_05405</name>
</gene>
<organism evidence="1 2">
    <name type="scientific">Kingella pumchi</name>
    <dbReference type="NCBI Taxonomy" id="2779506"/>
    <lineage>
        <taxon>Bacteria</taxon>
        <taxon>Pseudomonadati</taxon>
        <taxon>Pseudomonadota</taxon>
        <taxon>Betaproteobacteria</taxon>
        <taxon>Neisseriales</taxon>
        <taxon>Neisseriaceae</taxon>
        <taxon>Kingella</taxon>
    </lineage>
</organism>
<proteinExistence type="predicted"/>
<protein>
    <recommendedName>
        <fullName evidence="3">Permuted papain-like amidase enzyme, YaeF/YiiX, C92 family</fullName>
    </recommendedName>
</protein>
<evidence type="ECO:0000313" key="2">
    <source>
        <dbReference type="Proteomes" id="UP001298424"/>
    </source>
</evidence>
<dbReference type="Gene3D" id="3.90.1720.10">
    <property type="entry name" value="endopeptidase domain like (from Nostoc punctiforme)"/>
    <property type="match status" value="1"/>
</dbReference>
<dbReference type="SUPFAM" id="SSF54001">
    <property type="entry name" value="Cysteine proteinases"/>
    <property type="match status" value="1"/>
</dbReference>
<dbReference type="EMBL" id="JAKOOW010000022">
    <property type="protein sequence ID" value="MCG6503928.1"/>
    <property type="molecule type" value="Genomic_DNA"/>
</dbReference>
<dbReference type="InterPro" id="IPR038765">
    <property type="entry name" value="Papain-like_cys_pep_sf"/>
</dbReference>
<keyword evidence="2" id="KW-1185">Reference proteome</keyword>
<reference evidence="1 2" key="1">
    <citation type="submission" date="2022-02" db="EMBL/GenBank/DDBJ databases">
        <title>Genome sequence data of Kingella unionensis sp. nov. strain CICC 24913 (CCUG 75125).</title>
        <authorList>
            <person name="Xiao M."/>
        </authorList>
    </citation>
    <scope>NUCLEOTIDE SEQUENCE [LARGE SCALE GENOMIC DNA]</scope>
    <source>
        <strain evidence="1 2">CICC 24913</strain>
    </source>
</reference>
<evidence type="ECO:0000313" key="1">
    <source>
        <dbReference type="EMBL" id="MCG6503928.1"/>
    </source>
</evidence>
<dbReference type="RefSeq" id="WP_238746585.1">
    <property type="nucleotide sequence ID" value="NZ_JAKOOW010000022.1"/>
</dbReference>
<dbReference type="Pfam" id="PF05708">
    <property type="entry name" value="Peptidase_C92"/>
    <property type="match status" value="1"/>
</dbReference>
<dbReference type="Proteomes" id="UP001298424">
    <property type="component" value="Unassembled WGS sequence"/>
</dbReference>
<name>A0ABS9NNM6_9NEIS</name>